<dbReference type="InterPro" id="IPR002685">
    <property type="entry name" value="Glyco_trans_15"/>
</dbReference>
<dbReference type="PANTHER" id="PTHR15944:SF0">
    <property type="entry name" value="PRENYLCYSTEINE LYASE DOMAIN-CONTAINING PROTEIN"/>
    <property type="match status" value="1"/>
</dbReference>
<dbReference type="Proteomes" id="UP000541610">
    <property type="component" value="Unassembled WGS sequence"/>
</dbReference>
<dbReference type="InterPro" id="IPR010795">
    <property type="entry name" value="Prenylcys_lyase"/>
</dbReference>
<dbReference type="Pfam" id="PF13450">
    <property type="entry name" value="NAD_binding_8"/>
    <property type="match status" value="1"/>
</dbReference>
<evidence type="ECO:0000256" key="8">
    <source>
        <dbReference type="ARBA" id="ARBA00023002"/>
    </source>
</evidence>
<feature type="domain" description="Prenylcysteine lyase" evidence="12">
    <location>
        <begin position="1018"/>
        <end position="1386"/>
    </location>
</feature>
<keyword evidence="4" id="KW-0285">Flavoprotein</keyword>
<evidence type="ECO:0000256" key="5">
    <source>
        <dbReference type="ARBA" id="ARBA00022679"/>
    </source>
</evidence>
<protein>
    <submittedName>
        <fullName evidence="13">Prenylcysteine oxidase-like</fullName>
    </submittedName>
</protein>
<evidence type="ECO:0000256" key="9">
    <source>
        <dbReference type="ARBA" id="ARBA00023180"/>
    </source>
</evidence>
<feature type="chain" id="PRO_5029556881" evidence="11">
    <location>
        <begin position="19"/>
        <end position="1397"/>
    </location>
</feature>
<dbReference type="SUPFAM" id="SSF51905">
    <property type="entry name" value="FAD/NAD(P)-binding domain"/>
    <property type="match status" value="1"/>
</dbReference>
<evidence type="ECO:0000313" key="13">
    <source>
        <dbReference type="EMBL" id="KAF4697582.1"/>
    </source>
</evidence>
<dbReference type="InterPro" id="IPR029044">
    <property type="entry name" value="Nucleotide-diphossugar_trans"/>
</dbReference>
<comment type="similarity">
    <text evidence="3">Belongs to the prenylcysteine oxidase family.</text>
</comment>
<comment type="similarity">
    <text evidence="2">Belongs to the glycosyltransferase 15 family.</text>
</comment>
<evidence type="ECO:0000256" key="2">
    <source>
        <dbReference type="ARBA" id="ARBA00007677"/>
    </source>
</evidence>
<accession>A0A7J6PNH9</accession>
<dbReference type="OrthoDB" id="439943at2759"/>
<evidence type="ECO:0000256" key="7">
    <source>
        <dbReference type="ARBA" id="ARBA00022827"/>
    </source>
</evidence>
<dbReference type="GO" id="GO:0001735">
    <property type="term" value="F:prenylcysteine oxidase activity"/>
    <property type="evidence" value="ECO:0007669"/>
    <property type="project" value="InterPro"/>
</dbReference>
<feature type="signal peptide" evidence="11">
    <location>
        <begin position="1"/>
        <end position="18"/>
    </location>
</feature>
<keyword evidence="6 11" id="KW-0732">Signal</keyword>
<keyword evidence="8" id="KW-0560">Oxidoreductase</keyword>
<dbReference type="Pfam" id="PF01793">
    <property type="entry name" value="Glyco_transf_15"/>
    <property type="match status" value="1"/>
</dbReference>
<dbReference type="GO" id="GO:0000030">
    <property type="term" value="F:mannosyltransferase activity"/>
    <property type="evidence" value="ECO:0007669"/>
    <property type="project" value="InterPro"/>
</dbReference>
<keyword evidence="5" id="KW-0808">Transferase</keyword>
<dbReference type="InterPro" id="IPR036188">
    <property type="entry name" value="FAD/NAD-bd_sf"/>
</dbReference>
<name>A0A7J6PNH9_PEROL</name>
<dbReference type="SUPFAM" id="SSF53448">
    <property type="entry name" value="Nucleotide-diphospho-sugar transferases"/>
    <property type="match status" value="1"/>
</dbReference>
<dbReference type="GO" id="GO:0016020">
    <property type="term" value="C:membrane"/>
    <property type="evidence" value="ECO:0007669"/>
    <property type="project" value="InterPro"/>
</dbReference>
<evidence type="ECO:0000256" key="4">
    <source>
        <dbReference type="ARBA" id="ARBA00022630"/>
    </source>
</evidence>
<feature type="region of interest" description="Disordered" evidence="10">
    <location>
        <begin position="216"/>
        <end position="242"/>
    </location>
</feature>
<evidence type="ECO:0000256" key="6">
    <source>
        <dbReference type="ARBA" id="ARBA00022729"/>
    </source>
</evidence>
<dbReference type="GO" id="GO:0030327">
    <property type="term" value="P:prenylated protein catabolic process"/>
    <property type="evidence" value="ECO:0007669"/>
    <property type="project" value="TreeGrafter"/>
</dbReference>
<evidence type="ECO:0000256" key="11">
    <source>
        <dbReference type="SAM" id="SignalP"/>
    </source>
</evidence>
<keyword evidence="9" id="KW-0325">Glycoprotein</keyword>
<reference evidence="13 14" key="1">
    <citation type="submission" date="2020-04" db="EMBL/GenBank/DDBJ databases">
        <title>Perkinsus olseni comparative genomics.</title>
        <authorList>
            <person name="Bogema D.R."/>
        </authorList>
    </citation>
    <scope>NUCLEOTIDE SEQUENCE [LARGE SCALE GENOMIC DNA]</scope>
    <source>
        <strain evidence="13">00978-12</strain>
    </source>
</reference>
<comment type="caution">
    <text evidence="13">The sequence shown here is derived from an EMBL/GenBank/DDBJ whole genome shotgun (WGS) entry which is preliminary data.</text>
</comment>
<evidence type="ECO:0000313" key="14">
    <source>
        <dbReference type="Proteomes" id="UP000541610"/>
    </source>
</evidence>
<dbReference type="PANTHER" id="PTHR15944">
    <property type="entry name" value="FARNESYLCYSTEINE LYASE"/>
    <property type="match status" value="1"/>
</dbReference>
<evidence type="ECO:0000256" key="1">
    <source>
        <dbReference type="ARBA" id="ARBA00001974"/>
    </source>
</evidence>
<dbReference type="EMBL" id="JABANP010000002">
    <property type="protein sequence ID" value="KAF4697582.1"/>
    <property type="molecule type" value="Genomic_DNA"/>
</dbReference>
<proteinExistence type="inferred from homology"/>
<organism evidence="13 14">
    <name type="scientific">Perkinsus olseni</name>
    <name type="common">Perkinsus atlanticus</name>
    <dbReference type="NCBI Taxonomy" id="32597"/>
    <lineage>
        <taxon>Eukaryota</taxon>
        <taxon>Sar</taxon>
        <taxon>Alveolata</taxon>
        <taxon>Perkinsozoa</taxon>
        <taxon>Perkinsea</taxon>
        <taxon>Perkinsida</taxon>
        <taxon>Perkinsidae</taxon>
        <taxon>Perkinsus</taxon>
    </lineage>
</organism>
<evidence type="ECO:0000256" key="3">
    <source>
        <dbReference type="ARBA" id="ARBA00009967"/>
    </source>
</evidence>
<dbReference type="Gene3D" id="3.50.50.60">
    <property type="entry name" value="FAD/NAD(P)-binding domain"/>
    <property type="match status" value="1"/>
</dbReference>
<sequence length="1397" mass="156077">MIYPSLSLWLSFLPLLKCRYCGDEALKTIGGGVQELVKLHRQALSARNVELVELITGYQIHKSCEAALDTLDALADAVMAECCHQGARDEEIRENIRRHARRFLANAQYISHAVIDSEQEGRLMAPFIVEEGHCSTNAEIREAVDLLIHRLLMPLIEDALSAFQVPNTLVRELEPAYAMDKAVVDLATRASAAVLNQSGVLNADFVDFLHQKGGAPLKPAHSRGTGSLSEVSSSGRASDDDDGGSWLSATFHLDARHYHRTPRPWEVCEPGSTEDPTACSRSAGYLFKVNLFPPFNTSVDYHGSALIAEHGSIIDLDGAFRRVHEVPYYISRSAALSSVRAIFHSINHWAPESVFVHPVVGNCRFTEKLLTATVKPRRLNVPINPLLGFETVLIPDHEKWMEELGQRELIESADDGLHCYTAGHSDGLSADGAGVVYNTSCMNLPLGDASTVDEVQSRCSLAGAHSLLKSHGYVLESIRGSSIAVFRWRPNASENAQRLEDVFHRDWVANPLSRYHPIALAGKQSWLSIPPRSASHWETGERPIPWTPLTEYHLFKEHRGKCSGKYCDCYPPFRGRLCEEISKPRKHPERPYKAVIHYLVPDRQAEISELAFALGNLWEMYNHRRDIPVIIFHDGLSFASRKQLVEASENRLWFVYVEFDPIPSHVLEEMEPQPSSLGYRKAIRWRSWPIYNEECWRRFDYALTLDTDSYLPGQWDNEEDVFDYMHARNLTAVFTHFGRESAAAAVNFLQYFLLYCKMHDIDPRGSPVAKSLIEANFKWYQQVFELDFEAVKLSWSRTQHTETSFLFMDSTGGFYKYRWGNNPFRTFALAVLLPEDQMAALRVSYAHQGFCQCDDGQKLRLGFPNGLQLDDRSFTVLAFIAVTVMTLFIGVRWAKREREDPTAVLNWAPEVLIAAKGPPCSVAIIGAGMAGASAAYFCSQLFDSETSVKIDVFESSDHHVGGRARYEAGASIVHKENKYFVGFCERFGLERRKAVMSSAGIVFRGSTSLRSFRLRGNKILDTFALIRRYGLFNLMKLKRAVARCIEKFTMIYDRQRRGVSYNSPLEMLESLGTAQGNLANMLNLSVDDYFMGKCGINNRLVKELVNAGTRCNYRQPGSCLNAFCGTVSMAGTDSEALFSVVGGNDQVPRKCLENSRATVYSGARVSKVEVLQKAAPRRGIRVHYNSTEVRDYHAVIIACPLESSSIEIAGSRTARKAVGLLEAEGHSMCRTVCHYAEGKIRPDIANSVPKAANIAAVLTYEPDPNLPWTSIGCQIPVDATQEEVREIEARLLRGDEVVFKIFAERPLSDSEIDVLIDRPSEPGVAKAAIHDWQSGAYPEYHVGEKLLPFDLGCGVFATSPMERAASALETACISGRNAALLVRKFMLEQGLAVGAKF</sequence>
<dbReference type="GO" id="GO:0030328">
    <property type="term" value="P:prenylcysteine catabolic process"/>
    <property type="evidence" value="ECO:0007669"/>
    <property type="project" value="InterPro"/>
</dbReference>
<keyword evidence="7" id="KW-0274">FAD</keyword>
<dbReference type="Pfam" id="PF07156">
    <property type="entry name" value="Prenylcys_lyase"/>
    <property type="match status" value="1"/>
</dbReference>
<evidence type="ECO:0000259" key="12">
    <source>
        <dbReference type="Pfam" id="PF07156"/>
    </source>
</evidence>
<comment type="cofactor">
    <cofactor evidence="1">
        <name>FAD</name>
        <dbReference type="ChEBI" id="CHEBI:57692"/>
    </cofactor>
</comment>
<dbReference type="Gene3D" id="3.90.550.10">
    <property type="entry name" value="Spore Coat Polysaccharide Biosynthesis Protein SpsA, Chain A"/>
    <property type="match status" value="1"/>
</dbReference>
<evidence type="ECO:0000256" key="10">
    <source>
        <dbReference type="SAM" id="MobiDB-lite"/>
    </source>
</evidence>
<dbReference type="InterPro" id="IPR017046">
    <property type="entry name" value="Prenylcysteine_Oxase1"/>
</dbReference>
<gene>
    <name evidence="13" type="primary">PCYOX1L</name>
    <name evidence="13" type="ORF">FOZ60_004455</name>
</gene>